<dbReference type="EMBL" id="CP000026">
    <property type="protein sequence ID" value="AAV78662.1"/>
    <property type="molecule type" value="Genomic_DNA"/>
</dbReference>
<dbReference type="PANTHER" id="PTHR33420">
    <property type="entry name" value="FIMBRIAL SUBUNIT ELFA-RELATED"/>
    <property type="match status" value="1"/>
</dbReference>
<feature type="chain" id="PRO_5038209345" evidence="1">
    <location>
        <begin position="26"/>
        <end position="195"/>
    </location>
</feature>
<evidence type="ECO:0000256" key="1">
    <source>
        <dbReference type="SAM" id="SignalP"/>
    </source>
</evidence>
<dbReference type="PANTHER" id="PTHR33420:SF26">
    <property type="entry name" value="FIMBRIAL SUBUNIT"/>
    <property type="match status" value="1"/>
</dbReference>
<dbReference type="KEGG" id="spt:SPA2812"/>
<accession>A0A0H2WS19</accession>
<dbReference type="InterPro" id="IPR036937">
    <property type="entry name" value="Adhesion_dom_fimbrial_sf"/>
</dbReference>
<dbReference type="Proteomes" id="UP000008185">
    <property type="component" value="Chromosome"/>
</dbReference>
<dbReference type="EMBL" id="DAASTS010000001">
    <property type="protein sequence ID" value="HAE6984760.1"/>
    <property type="molecule type" value="Genomic_DNA"/>
</dbReference>
<evidence type="ECO:0000313" key="5">
    <source>
        <dbReference type="Proteomes" id="UP000008185"/>
    </source>
</evidence>
<evidence type="ECO:0000313" key="3">
    <source>
        <dbReference type="EMBL" id="AAV78662.1"/>
    </source>
</evidence>
<dbReference type="InterPro" id="IPR050263">
    <property type="entry name" value="Bact_Fimbrial_Adh_Pro"/>
</dbReference>
<feature type="domain" description="Fimbrial-type adhesion" evidence="2">
    <location>
        <begin position="35"/>
        <end position="194"/>
    </location>
</feature>
<dbReference type="NCBIfam" id="NF011793">
    <property type="entry name" value="PRK15261.1"/>
    <property type="match status" value="1"/>
</dbReference>
<protein>
    <submittedName>
        <fullName evidence="4">Fimbrial protein</fullName>
    </submittedName>
    <submittedName>
        <fullName evidence="3">Fimbrial subunit</fullName>
    </submittedName>
</protein>
<dbReference type="SUPFAM" id="SSF49401">
    <property type="entry name" value="Bacterial adhesins"/>
    <property type="match status" value="1"/>
</dbReference>
<reference evidence="3 5" key="1">
    <citation type="journal article" date="2004" name="Nat. Genet.">
        <title>Comparison of genome degradation in Paratyphi A and Typhi, human-restricted serovars of Salmonella enterica that cause typhoid.</title>
        <authorList>
            <person name="McClelland M."/>
            <person name="Sanderson K.E."/>
            <person name="Clifton S.W."/>
            <person name="Latreille P."/>
            <person name="Porwollik S."/>
            <person name="Sabo A."/>
            <person name="Meyer R."/>
            <person name="Bieri T."/>
            <person name="Ozersky P."/>
            <person name="McLellan M."/>
            <person name="Harkins C.R."/>
            <person name="Wang C."/>
            <person name="Nguyen C."/>
            <person name="Berghoff A."/>
            <person name="Elliott G."/>
            <person name="Kohlberg S."/>
            <person name="Strong C."/>
            <person name="Du F."/>
            <person name="Carter J."/>
            <person name="Kremizki C."/>
            <person name="Layman D."/>
            <person name="Leonard S."/>
            <person name="Sun H."/>
            <person name="Fulton L."/>
            <person name="Nash W."/>
            <person name="Miner T."/>
            <person name="Minx P."/>
            <person name="Delehaunty K."/>
            <person name="Fronick C."/>
            <person name="Magrini V."/>
            <person name="Nhan M."/>
            <person name="Warren W."/>
            <person name="Florea L."/>
            <person name="Spieth J."/>
            <person name="Wilson R.K."/>
        </authorList>
    </citation>
    <scope>NUCLEOTIDE SEQUENCE [LARGE SCALE GENOMIC DNA]</scope>
    <source>
        <strain evidence="3">ATCC 9150</strain>
        <strain evidence="5">ATCC 9150 / SARB42</strain>
    </source>
</reference>
<evidence type="ECO:0000259" key="2">
    <source>
        <dbReference type="Pfam" id="PF00419"/>
    </source>
</evidence>
<name>A0A0H2WS19_SALPA</name>
<dbReference type="GO" id="GO:0009289">
    <property type="term" value="C:pilus"/>
    <property type="evidence" value="ECO:0007669"/>
    <property type="project" value="InterPro"/>
</dbReference>
<reference evidence="4" key="3">
    <citation type="submission" date="2018-07" db="EMBL/GenBank/DDBJ databases">
        <authorList>
            <consortium name="NCBI Pathogen Detection Project"/>
        </authorList>
    </citation>
    <scope>NUCLEOTIDE SEQUENCE</scope>
    <source>
        <strain evidence="4">ATCC 9150</strain>
    </source>
</reference>
<dbReference type="Pfam" id="PF00419">
    <property type="entry name" value="Fimbrial"/>
    <property type="match status" value="1"/>
</dbReference>
<dbReference type="InterPro" id="IPR008966">
    <property type="entry name" value="Adhesion_dom_sf"/>
</dbReference>
<organism evidence="3 5">
    <name type="scientific">Salmonella paratyphi A (strain ATCC 9150 / SARB42)</name>
    <dbReference type="NCBI Taxonomy" id="295319"/>
    <lineage>
        <taxon>Bacteria</taxon>
        <taxon>Pseudomonadati</taxon>
        <taxon>Pseudomonadota</taxon>
        <taxon>Gammaproteobacteria</taxon>
        <taxon>Enterobacterales</taxon>
        <taxon>Enterobacteriaceae</taxon>
        <taxon>Salmonella</taxon>
    </lineage>
</organism>
<dbReference type="AlphaFoldDB" id="A0A0H2WS19"/>
<proteinExistence type="predicted"/>
<dbReference type="HOGENOM" id="CLU_088965_3_1_6"/>
<feature type="signal peptide" evidence="1">
    <location>
        <begin position="1"/>
        <end position="25"/>
    </location>
</feature>
<dbReference type="Gene3D" id="2.60.40.1090">
    <property type="entry name" value="Fimbrial-type adhesion domain"/>
    <property type="match status" value="1"/>
</dbReference>
<keyword evidence="1" id="KW-0732">Signal</keyword>
<dbReference type="InterPro" id="IPR000259">
    <property type="entry name" value="Adhesion_dom_fimbrial"/>
</dbReference>
<evidence type="ECO:0000313" key="4">
    <source>
        <dbReference type="EMBL" id="HAE6984760.1"/>
    </source>
</evidence>
<dbReference type="RefSeq" id="WP_000842512.1">
    <property type="nucleotide sequence ID" value="NC_006511.1"/>
</dbReference>
<gene>
    <name evidence="3" type="primary">steA</name>
    <name evidence="3" type="ordered locus">SPA2812</name>
    <name evidence="4" type="ORF">GNB70_000315</name>
</gene>
<sequence length="195" mass="19858">MKSSHFCKLAVTASLVMGIVSGAQAAGSNTAKVTFLGNIVDSPCSVTLDTEDQTVNMGSSIGNGTLSNGKTTINNARTFHIDLEGCTWATEKNMNVVFTTGSGTTAATGATDNLALMKTDGTGAISNVSLAIGDAGKNNIKLGDTYTQAIADLDGDTILDEKQSLNFTAWLVGAATGTVGTGEFSSAANVTISYL</sequence>
<reference evidence="4" key="2">
    <citation type="journal article" date="2018" name="Genome Biol.">
        <title>SKESA: strategic k-mer extension for scrupulous assemblies.</title>
        <authorList>
            <person name="Souvorov A."/>
            <person name="Agarwala R."/>
            <person name="Lipman D.J."/>
        </authorList>
    </citation>
    <scope>NUCLEOTIDE SEQUENCE</scope>
    <source>
        <strain evidence="4">ATCC 9150</strain>
    </source>
</reference>
<dbReference type="GO" id="GO:0043709">
    <property type="term" value="P:cell adhesion involved in single-species biofilm formation"/>
    <property type="evidence" value="ECO:0007669"/>
    <property type="project" value="TreeGrafter"/>
</dbReference>